<proteinExistence type="predicted"/>
<name>A0A7X3F3E0_9PSED</name>
<comment type="caution">
    <text evidence="1">The sequence shown here is derived from an EMBL/GenBank/DDBJ whole genome shotgun (WGS) entry which is preliminary data.</text>
</comment>
<dbReference type="AlphaFoldDB" id="A0A7X3F3E0"/>
<reference evidence="1 2" key="1">
    <citation type="submission" date="2019-10" db="EMBL/GenBank/DDBJ databases">
        <title>XDR Pseudomonas monteilii producing IMP-16 from LCR.</title>
        <authorList>
            <person name="Ballaben A."/>
            <person name="Doi Y."/>
        </authorList>
    </citation>
    <scope>NUCLEOTIDE SEQUENCE [LARGE SCALE GENOMIC DNA]</scope>
    <source>
        <strain evidence="1 2">597/14</strain>
    </source>
</reference>
<evidence type="ECO:0000313" key="2">
    <source>
        <dbReference type="Proteomes" id="UP000440965"/>
    </source>
</evidence>
<dbReference type="Proteomes" id="UP000440965">
    <property type="component" value="Unassembled WGS sequence"/>
</dbReference>
<dbReference type="EMBL" id="WEIK01000012">
    <property type="protein sequence ID" value="MVF50579.1"/>
    <property type="molecule type" value="Genomic_DNA"/>
</dbReference>
<gene>
    <name evidence="1" type="ORF">F9Z43_14890</name>
</gene>
<organism evidence="1 2">
    <name type="scientific">Pseudomonas monteilii</name>
    <dbReference type="NCBI Taxonomy" id="76759"/>
    <lineage>
        <taxon>Bacteria</taxon>
        <taxon>Pseudomonadati</taxon>
        <taxon>Pseudomonadota</taxon>
        <taxon>Gammaproteobacteria</taxon>
        <taxon>Pseudomonadales</taxon>
        <taxon>Pseudomonadaceae</taxon>
        <taxon>Pseudomonas</taxon>
    </lineage>
</organism>
<protein>
    <submittedName>
        <fullName evidence="1">Uncharacterized protein</fullName>
    </submittedName>
</protein>
<evidence type="ECO:0000313" key="1">
    <source>
        <dbReference type="EMBL" id="MVF50579.1"/>
    </source>
</evidence>
<accession>A0A7X3F3E0</accession>
<sequence>MATGWLGWPPRDAWETPVIEIILAWEAKADFLKKTNPFGQPETKPSKAAVAKDLRRGLRGAAASRPK</sequence>